<name>A0A4P6EM31_9MICO</name>
<dbReference type="GO" id="GO:0006950">
    <property type="term" value="P:response to stress"/>
    <property type="evidence" value="ECO:0007669"/>
    <property type="project" value="TreeGrafter"/>
</dbReference>
<feature type="region of interest" description="Disordered" evidence="1">
    <location>
        <begin position="1"/>
        <end position="20"/>
    </location>
</feature>
<evidence type="ECO:0000313" key="3">
    <source>
        <dbReference type="EMBL" id="QAY63435.1"/>
    </source>
</evidence>
<dbReference type="Proteomes" id="UP000291758">
    <property type="component" value="Chromosome"/>
</dbReference>
<dbReference type="OrthoDB" id="3178168at2"/>
<dbReference type="Pfam" id="PF12802">
    <property type="entry name" value="MarR_2"/>
    <property type="match status" value="1"/>
</dbReference>
<evidence type="ECO:0000256" key="1">
    <source>
        <dbReference type="SAM" id="MobiDB-lite"/>
    </source>
</evidence>
<dbReference type="AlphaFoldDB" id="A0A4P6EM31"/>
<dbReference type="GO" id="GO:0003700">
    <property type="term" value="F:DNA-binding transcription factor activity"/>
    <property type="evidence" value="ECO:0007669"/>
    <property type="project" value="InterPro"/>
</dbReference>
<dbReference type="KEGG" id="xyl:ET495_09430"/>
<protein>
    <submittedName>
        <fullName evidence="3">MarR family transcriptional regulator</fullName>
    </submittedName>
</protein>
<gene>
    <name evidence="3" type="ORF">ET495_09430</name>
</gene>
<dbReference type="InterPro" id="IPR036388">
    <property type="entry name" value="WH-like_DNA-bd_sf"/>
</dbReference>
<organism evidence="3 4">
    <name type="scientific">Xylanimonas allomyrinae</name>
    <dbReference type="NCBI Taxonomy" id="2509459"/>
    <lineage>
        <taxon>Bacteria</taxon>
        <taxon>Bacillati</taxon>
        <taxon>Actinomycetota</taxon>
        <taxon>Actinomycetes</taxon>
        <taxon>Micrococcales</taxon>
        <taxon>Promicromonosporaceae</taxon>
        <taxon>Xylanimonas</taxon>
    </lineage>
</organism>
<reference evidence="3 4" key="1">
    <citation type="submission" date="2019-01" db="EMBL/GenBank/DDBJ databases">
        <title>Genome sequencing of strain 2JSPR-7.</title>
        <authorList>
            <person name="Heo J."/>
            <person name="Kim S.-J."/>
            <person name="Kim J.-S."/>
            <person name="Hong S.-B."/>
            <person name="Kwon S.-W."/>
        </authorList>
    </citation>
    <scope>NUCLEOTIDE SEQUENCE [LARGE SCALE GENOMIC DNA]</scope>
    <source>
        <strain evidence="3 4">2JSPR-7</strain>
    </source>
</reference>
<sequence>MSSAAGPPADGPPPTERERRAAATWQALFRTQALLLRRLQHDPIWDEVSLREYDVLFVLTAAGGGLRLRELTGQLYLVQSSVSRLVERMEARGLVARSVPPDDARGTLVTITDAGRAVQRDVGARHVQAMGRYVGDALDDDEQRTLRALLDTLTKAQRHIPDVVRD</sequence>
<evidence type="ECO:0000313" key="4">
    <source>
        <dbReference type="Proteomes" id="UP000291758"/>
    </source>
</evidence>
<dbReference type="SMART" id="SM00347">
    <property type="entry name" value="HTH_MARR"/>
    <property type="match status" value="1"/>
</dbReference>
<dbReference type="InterPro" id="IPR036390">
    <property type="entry name" value="WH_DNA-bd_sf"/>
</dbReference>
<dbReference type="RefSeq" id="WP_129204530.1">
    <property type="nucleotide sequence ID" value="NZ_CP035495.1"/>
</dbReference>
<proteinExistence type="predicted"/>
<dbReference type="PROSITE" id="PS50995">
    <property type="entry name" value="HTH_MARR_2"/>
    <property type="match status" value="1"/>
</dbReference>
<dbReference type="EMBL" id="CP035495">
    <property type="protein sequence ID" value="QAY63435.1"/>
    <property type="molecule type" value="Genomic_DNA"/>
</dbReference>
<evidence type="ECO:0000259" key="2">
    <source>
        <dbReference type="PROSITE" id="PS50995"/>
    </source>
</evidence>
<feature type="domain" description="HTH marR-type" evidence="2">
    <location>
        <begin position="21"/>
        <end position="155"/>
    </location>
</feature>
<dbReference type="PRINTS" id="PR00598">
    <property type="entry name" value="HTHMARR"/>
</dbReference>
<dbReference type="InterPro" id="IPR039422">
    <property type="entry name" value="MarR/SlyA-like"/>
</dbReference>
<keyword evidence="4" id="KW-1185">Reference proteome</keyword>
<dbReference type="SUPFAM" id="SSF46785">
    <property type="entry name" value="Winged helix' DNA-binding domain"/>
    <property type="match status" value="1"/>
</dbReference>
<accession>A0A4P6EM31</accession>
<dbReference type="PANTHER" id="PTHR33164">
    <property type="entry name" value="TRANSCRIPTIONAL REGULATOR, MARR FAMILY"/>
    <property type="match status" value="1"/>
</dbReference>
<dbReference type="InterPro" id="IPR000835">
    <property type="entry name" value="HTH_MarR-typ"/>
</dbReference>
<dbReference type="PANTHER" id="PTHR33164:SF43">
    <property type="entry name" value="HTH-TYPE TRANSCRIPTIONAL REPRESSOR YETL"/>
    <property type="match status" value="1"/>
</dbReference>
<dbReference type="Gene3D" id="1.10.10.10">
    <property type="entry name" value="Winged helix-like DNA-binding domain superfamily/Winged helix DNA-binding domain"/>
    <property type="match status" value="1"/>
</dbReference>